<dbReference type="EC" id="4.2.1.33" evidence="6"/>
<dbReference type="GO" id="GO:0009098">
    <property type="term" value="P:L-leucine biosynthetic process"/>
    <property type="evidence" value="ECO:0007669"/>
    <property type="project" value="UniProtKB-UniPathway"/>
</dbReference>
<comment type="function">
    <text evidence="2">Catalyzes the isomerization between 2-isopropylmalate and 3-isopropylmalate, via the formation of 2-isopropylmaleate.</text>
</comment>
<dbReference type="InterPro" id="IPR004431">
    <property type="entry name" value="3-IsopropMal_deHydase_ssu"/>
</dbReference>
<dbReference type="GO" id="GO:0009316">
    <property type="term" value="C:3-isopropylmalate dehydratase complex"/>
    <property type="evidence" value="ECO:0007669"/>
    <property type="project" value="InterPro"/>
</dbReference>
<proteinExistence type="inferred from homology"/>
<dbReference type="Proteomes" id="UP000315388">
    <property type="component" value="Unassembled WGS sequence"/>
</dbReference>
<dbReference type="GO" id="GO:0003861">
    <property type="term" value="F:3-isopropylmalate dehydratase activity"/>
    <property type="evidence" value="ECO:0007669"/>
    <property type="project" value="UniProtKB-EC"/>
</dbReference>
<reference evidence="12 13" key="1">
    <citation type="journal article" date="2003" name="Int. J. Syst. Evol. Microbiol.">
        <title>Towards a standardized format for the description of a novel species (of an established genus): Ochrobactrum gallinifaecis sp. nov.</title>
        <authorList>
            <person name="Kampfer P."/>
            <person name="Buczolits S."/>
            <person name="Albrecht A."/>
            <person name="Busse H.J."/>
            <person name="Stackebrandt E."/>
        </authorList>
    </citation>
    <scope>NUCLEOTIDE SEQUENCE [LARGE SCALE GENOMIC DNA]</scope>
    <source>
        <strain evidence="12 13">ISO 196</strain>
    </source>
</reference>
<evidence type="ECO:0000256" key="7">
    <source>
        <dbReference type="ARBA" id="ARBA00022430"/>
    </source>
</evidence>
<dbReference type="InterPro" id="IPR050075">
    <property type="entry name" value="LeuD"/>
</dbReference>
<dbReference type="Gene3D" id="3.20.19.10">
    <property type="entry name" value="Aconitase, domain 4"/>
    <property type="match status" value="1"/>
</dbReference>
<dbReference type="EMBL" id="VEWJ01000023">
    <property type="protein sequence ID" value="TPF73933.1"/>
    <property type="molecule type" value="Genomic_DNA"/>
</dbReference>
<dbReference type="PANTHER" id="PTHR43345:SF5">
    <property type="entry name" value="3-ISOPROPYLMALATE DEHYDRATASE SMALL SUBUNIT"/>
    <property type="match status" value="1"/>
</dbReference>
<feature type="domain" description="Aconitase A/isopropylmalate dehydratase small subunit swivel" evidence="11">
    <location>
        <begin position="10"/>
        <end position="133"/>
    </location>
</feature>
<comment type="catalytic activity">
    <reaction evidence="1">
        <text>(2R,3S)-3-isopropylmalate = (2S)-2-isopropylmalate</text>
        <dbReference type="Rhea" id="RHEA:32287"/>
        <dbReference type="ChEBI" id="CHEBI:1178"/>
        <dbReference type="ChEBI" id="CHEBI:35121"/>
        <dbReference type="EC" id="4.2.1.33"/>
    </reaction>
</comment>
<keyword evidence="7" id="KW-0432">Leucine biosynthesis</keyword>
<evidence type="ECO:0000313" key="12">
    <source>
        <dbReference type="EMBL" id="TPF73933.1"/>
    </source>
</evidence>
<evidence type="ECO:0000256" key="10">
    <source>
        <dbReference type="ARBA" id="ARBA00023304"/>
    </source>
</evidence>
<gene>
    <name evidence="12" type="primary">leuD</name>
    <name evidence="12" type="ORF">FHY56_17190</name>
</gene>
<dbReference type="AlphaFoldDB" id="A0A502BLH6"/>
<keyword evidence="13" id="KW-1185">Reference proteome</keyword>
<keyword evidence="10" id="KW-0100">Branched-chain amino acid biosynthesis</keyword>
<evidence type="ECO:0000256" key="6">
    <source>
        <dbReference type="ARBA" id="ARBA00011998"/>
    </source>
</evidence>
<evidence type="ECO:0000256" key="2">
    <source>
        <dbReference type="ARBA" id="ARBA00002695"/>
    </source>
</evidence>
<sequence length="208" mass="23146">MFAAYNGSVMQPFKHLNAIACPIEGTDINTDQILPGRFMQKPRINYGDYFFHDLRPSTDKSADDNTVFAPFRQRYRNAAILVCDRNFGCGSSREQAVHAAYDYGIRVVIAPSLGENFQTNCFKNGLLAITLDEANVVTLRDCLQSASEPQLSIDLPEQIICIPGTNITFRYEIDAFSKASLLSGMDDLDLTLSLLSQLAEFENKQSAN</sequence>
<dbReference type="Pfam" id="PF00694">
    <property type="entry name" value="Aconitase_C"/>
    <property type="match status" value="1"/>
</dbReference>
<accession>A0A502BLH6</accession>
<evidence type="ECO:0000313" key="13">
    <source>
        <dbReference type="Proteomes" id="UP000315388"/>
    </source>
</evidence>
<evidence type="ECO:0000256" key="8">
    <source>
        <dbReference type="ARBA" id="ARBA00022605"/>
    </source>
</evidence>
<dbReference type="InterPro" id="IPR000573">
    <property type="entry name" value="AconitaseA/IPMdHydase_ssu_swvl"/>
</dbReference>
<dbReference type="PANTHER" id="PTHR43345">
    <property type="entry name" value="3-ISOPROPYLMALATE DEHYDRATASE SMALL SUBUNIT 2-RELATED-RELATED"/>
    <property type="match status" value="1"/>
</dbReference>
<keyword evidence="9 12" id="KW-0456">Lyase</keyword>
<dbReference type="NCBIfam" id="NF002458">
    <property type="entry name" value="PRK01641.1"/>
    <property type="match status" value="1"/>
</dbReference>
<comment type="pathway">
    <text evidence="3">Amino-acid biosynthesis; L-leucine biosynthesis; L-leucine from 3-methyl-2-oxobutanoate: step 2/4.</text>
</comment>
<dbReference type="SUPFAM" id="SSF52016">
    <property type="entry name" value="LeuD/IlvD-like"/>
    <property type="match status" value="1"/>
</dbReference>
<evidence type="ECO:0000256" key="3">
    <source>
        <dbReference type="ARBA" id="ARBA00004729"/>
    </source>
</evidence>
<comment type="caution">
    <text evidence="12">The sequence shown here is derived from an EMBL/GenBank/DDBJ whole genome shotgun (WGS) entry which is preliminary data.</text>
</comment>
<comment type="subunit">
    <text evidence="5">Heterodimer of LeuC and LeuD.</text>
</comment>
<keyword evidence="8" id="KW-0028">Amino-acid biosynthesis</keyword>
<protein>
    <recommendedName>
        <fullName evidence="6">3-isopropylmalate dehydratase</fullName>
        <ecNumber evidence="6">4.2.1.33</ecNumber>
    </recommendedName>
</protein>
<comment type="similarity">
    <text evidence="4">Belongs to the LeuD family. LeuD type 1 subfamily.</text>
</comment>
<organism evidence="12 13">
    <name type="scientific">Brucella gallinifaecis</name>
    <dbReference type="NCBI Taxonomy" id="215590"/>
    <lineage>
        <taxon>Bacteria</taxon>
        <taxon>Pseudomonadati</taxon>
        <taxon>Pseudomonadota</taxon>
        <taxon>Alphaproteobacteria</taxon>
        <taxon>Hyphomicrobiales</taxon>
        <taxon>Brucellaceae</taxon>
        <taxon>Brucella/Ochrobactrum group</taxon>
        <taxon>Brucella</taxon>
    </lineage>
</organism>
<dbReference type="NCBIfam" id="TIGR00171">
    <property type="entry name" value="leuD"/>
    <property type="match status" value="1"/>
</dbReference>
<evidence type="ECO:0000256" key="1">
    <source>
        <dbReference type="ARBA" id="ARBA00000491"/>
    </source>
</evidence>
<evidence type="ECO:0000256" key="4">
    <source>
        <dbReference type="ARBA" id="ARBA00009845"/>
    </source>
</evidence>
<dbReference type="UniPathway" id="UPA00048">
    <property type="reaction ID" value="UER00071"/>
</dbReference>
<evidence type="ECO:0000259" key="11">
    <source>
        <dbReference type="Pfam" id="PF00694"/>
    </source>
</evidence>
<dbReference type="InterPro" id="IPR015928">
    <property type="entry name" value="Aconitase/3IPM_dehydase_swvl"/>
</dbReference>
<evidence type="ECO:0000256" key="5">
    <source>
        <dbReference type="ARBA" id="ARBA00011271"/>
    </source>
</evidence>
<evidence type="ECO:0000256" key="9">
    <source>
        <dbReference type="ARBA" id="ARBA00023239"/>
    </source>
</evidence>
<name>A0A502BLH6_9HYPH</name>